<evidence type="ECO:0000256" key="4">
    <source>
        <dbReference type="ARBA" id="ARBA00022801"/>
    </source>
</evidence>
<keyword evidence="12" id="KW-1185">Reference proteome</keyword>
<evidence type="ECO:0000259" key="10">
    <source>
        <dbReference type="SMART" id="SM00478"/>
    </source>
</evidence>
<dbReference type="SUPFAM" id="SSF48150">
    <property type="entry name" value="DNA-glycosylase"/>
    <property type="match status" value="1"/>
</dbReference>
<keyword evidence="6" id="KW-0456">Lyase</keyword>
<dbReference type="EC" id="4.2.99.18" evidence="2"/>
<dbReference type="GO" id="GO:0006284">
    <property type="term" value="P:base-excision repair"/>
    <property type="evidence" value="ECO:0007669"/>
    <property type="project" value="InterPro"/>
</dbReference>
<dbReference type="EMBL" id="CP002400">
    <property type="protein sequence ID" value="ADU28125.1"/>
    <property type="molecule type" value="Genomic_DNA"/>
</dbReference>
<dbReference type="GO" id="GO:0003684">
    <property type="term" value="F:damaged DNA binding"/>
    <property type="evidence" value="ECO:0007669"/>
    <property type="project" value="InterPro"/>
</dbReference>
<dbReference type="InterPro" id="IPR052054">
    <property type="entry name" value="Oxidative_DNA_repair_enzyme"/>
</dbReference>
<keyword evidence="5" id="KW-0234">DNA repair</keyword>
<dbReference type="InterPro" id="IPR023170">
    <property type="entry name" value="HhH_base_excis_C"/>
</dbReference>
<evidence type="ECO:0000256" key="6">
    <source>
        <dbReference type="ARBA" id="ARBA00023239"/>
    </source>
</evidence>
<dbReference type="SUPFAM" id="SSF55945">
    <property type="entry name" value="TATA-box binding protein-like"/>
    <property type="match status" value="1"/>
</dbReference>
<evidence type="ECO:0000256" key="8">
    <source>
        <dbReference type="ARBA" id="ARBA00023295"/>
    </source>
</evidence>
<dbReference type="PANTHER" id="PTHR10242">
    <property type="entry name" value="8-OXOGUANINE DNA GLYCOSYLASE"/>
    <property type="match status" value="1"/>
</dbReference>
<comment type="catalytic activity">
    <reaction evidence="9">
        <text>2'-deoxyribonucleotide-(2'-deoxyribose 5'-phosphate)-2'-deoxyribonucleotide-DNA = a 3'-end 2'-deoxyribonucleotide-(2,3-dehydro-2,3-deoxyribose 5'-phosphate)-DNA + a 5'-end 5'-phospho-2'-deoxyribonucleoside-DNA + H(+)</text>
        <dbReference type="Rhea" id="RHEA:66592"/>
        <dbReference type="Rhea" id="RHEA-COMP:13180"/>
        <dbReference type="Rhea" id="RHEA-COMP:16897"/>
        <dbReference type="Rhea" id="RHEA-COMP:17067"/>
        <dbReference type="ChEBI" id="CHEBI:15378"/>
        <dbReference type="ChEBI" id="CHEBI:136412"/>
        <dbReference type="ChEBI" id="CHEBI:157695"/>
        <dbReference type="ChEBI" id="CHEBI:167181"/>
        <dbReference type="EC" id="4.2.99.18"/>
    </reaction>
</comment>
<dbReference type="RefSeq" id="WP_013486468.1">
    <property type="nucleotide sequence ID" value="NC_014828.1"/>
</dbReference>
<dbReference type="KEGG" id="eha:Ethha_2632"/>
<evidence type="ECO:0000256" key="2">
    <source>
        <dbReference type="ARBA" id="ARBA00012720"/>
    </source>
</evidence>
<dbReference type="Pfam" id="PF07934">
    <property type="entry name" value="OGG_N"/>
    <property type="match status" value="1"/>
</dbReference>
<comment type="similarity">
    <text evidence="1">Belongs to the type-1 OGG1 family.</text>
</comment>
<feature type="domain" description="HhH-GPD" evidence="10">
    <location>
        <begin position="124"/>
        <end position="273"/>
    </location>
</feature>
<dbReference type="CDD" id="cd00056">
    <property type="entry name" value="ENDO3c"/>
    <property type="match status" value="1"/>
</dbReference>
<organism evidence="11 12">
    <name type="scientific">Ethanoligenens harbinense (strain DSM 18485 / JCM 12961 / CGMCC 1.5033 / YUAN-3)</name>
    <dbReference type="NCBI Taxonomy" id="663278"/>
    <lineage>
        <taxon>Bacteria</taxon>
        <taxon>Bacillati</taxon>
        <taxon>Bacillota</taxon>
        <taxon>Clostridia</taxon>
        <taxon>Eubacteriales</taxon>
        <taxon>Oscillospiraceae</taxon>
        <taxon>Ethanoligenens</taxon>
    </lineage>
</organism>
<dbReference type="GO" id="GO:0006289">
    <property type="term" value="P:nucleotide-excision repair"/>
    <property type="evidence" value="ECO:0007669"/>
    <property type="project" value="InterPro"/>
</dbReference>
<dbReference type="AlphaFoldDB" id="E6U755"/>
<dbReference type="Pfam" id="PF00730">
    <property type="entry name" value="HhH-GPD"/>
    <property type="match status" value="1"/>
</dbReference>
<keyword evidence="8" id="KW-0326">Glycosidase</keyword>
<dbReference type="InterPro" id="IPR012904">
    <property type="entry name" value="OGG_N"/>
</dbReference>
<dbReference type="Gene3D" id="1.10.1670.10">
    <property type="entry name" value="Helix-hairpin-Helix base-excision DNA repair enzymes (C-terminal)"/>
    <property type="match status" value="1"/>
</dbReference>
<reference evidence="11 12" key="1">
    <citation type="submission" date="2010-12" db="EMBL/GenBank/DDBJ databases">
        <title>Complete sequence of Ethanoligenens harbinense YUAN-3.</title>
        <authorList>
            <person name="Lucas S."/>
            <person name="Copeland A."/>
            <person name="Lapidus A."/>
            <person name="Cheng J.-F."/>
            <person name="Bruce D."/>
            <person name="Goodwin L."/>
            <person name="Pitluck S."/>
            <person name="Chertkov O."/>
            <person name="Misra M."/>
            <person name="Detter J.C."/>
            <person name="Han C."/>
            <person name="Tapia R."/>
            <person name="Land M."/>
            <person name="Hauser L."/>
            <person name="Jeffries C."/>
            <person name="Kyrpides N."/>
            <person name="Ivanova N."/>
            <person name="Mikhailova N."/>
            <person name="Wang A."/>
            <person name="Mouttaki H."/>
            <person name="He Z."/>
            <person name="Zhou J."/>
            <person name="Hemme C.L."/>
            <person name="Woyke T."/>
        </authorList>
    </citation>
    <scope>NUCLEOTIDE SEQUENCE [LARGE SCALE GENOMIC DNA]</scope>
    <source>
        <strain evidence="12">DSM 18485 / JCM 12961 / CGMCC 1.5033 / YUAN-3</strain>
    </source>
</reference>
<proteinExistence type="inferred from homology"/>
<dbReference type="GO" id="GO:0008534">
    <property type="term" value="F:oxidized purine nucleobase lesion DNA N-glycosylase activity"/>
    <property type="evidence" value="ECO:0007669"/>
    <property type="project" value="InterPro"/>
</dbReference>
<dbReference type="Proteomes" id="UP000001551">
    <property type="component" value="Chromosome"/>
</dbReference>
<evidence type="ECO:0000256" key="1">
    <source>
        <dbReference type="ARBA" id="ARBA00010679"/>
    </source>
</evidence>
<sequence>MTQQTATTQTCPAVSVCAPDFDPAAVFENGQCFRWERRRDGTWSGIAHGRRLHLRKEGNRLLFLGASPEEVQTIWHHYFDLGRDYAAIRTAFARDKALARAVAFAPGLRLLRQDPWEALCSFILSQNNNIPRIKGIIDRLCAAFGAPLEDGGFAFPLPQALAELDAADLAPVRCGFRAGYVLDAARKVASGEIDLDALAALPLDKARAMLQTIRGVGPKVADCALLFGCGRLDCFPVDVWVRRILTAYYPDGFPEALRPLGGIAQQFLFHYERCHAVRRPQSAPAGGIDR</sequence>
<dbReference type="PANTHER" id="PTHR10242:SF2">
    <property type="entry name" value="N-GLYCOSYLASE_DNA LYASE"/>
    <property type="match status" value="1"/>
</dbReference>
<evidence type="ECO:0000313" key="12">
    <source>
        <dbReference type="Proteomes" id="UP000001551"/>
    </source>
</evidence>
<dbReference type="SMART" id="SM00478">
    <property type="entry name" value="ENDO3c"/>
    <property type="match status" value="1"/>
</dbReference>
<dbReference type="InterPro" id="IPR011257">
    <property type="entry name" value="DNA_glycosylase"/>
</dbReference>
<dbReference type="HOGENOM" id="CLU_027543_3_0_9"/>
<keyword evidence="7" id="KW-0511">Multifunctional enzyme</keyword>
<dbReference type="eggNOG" id="COG0122">
    <property type="taxonomic scope" value="Bacteria"/>
</dbReference>
<dbReference type="STRING" id="663278.Ethha_2632"/>
<dbReference type="InterPro" id="IPR003265">
    <property type="entry name" value="HhH-GPD_domain"/>
</dbReference>
<name>E6U755_ETHHY</name>
<evidence type="ECO:0000256" key="3">
    <source>
        <dbReference type="ARBA" id="ARBA00022763"/>
    </source>
</evidence>
<dbReference type="Gene3D" id="1.10.340.30">
    <property type="entry name" value="Hypothetical protein, domain 2"/>
    <property type="match status" value="1"/>
</dbReference>
<protein>
    <recommendedName>
        <fullName evidence="2">DNA-(apurinic or apyrimidinic site) lyase</fullName>
        <ecNumber evidence="2">4.2.99.18</ecNumber>
    </recommendedName>
</protein>
<keyword evidence="3" id="KW-0227">DNA damage</keyword>
<evidence type="ECO:0000256" key="7">
    <source>
        <dbReference type="ARBA" id="ARBA00023268"/>
    </source>
</evidence>
<dbReference type="GO" id="GO:0140078">
    <property type="term" value="F:class I DNA-(apurinic or apyrimidinic site) endonuclease activity"/>
    <property type="evidence" value="ECO:0007669"/>
    <property type="project" value="UniProtKB-EC"/>
</dbReference>
<dbReference type="Gene3D" id="3.30.310.260">
    <property type="match status" value="1"/>
</dbReference>
<accession>E6U755</accession>
<evidence type="ECO:0000256" key="9">
    <source>
        <dbReference type="ARBA" id="ARBA00044632"/>
    </source>
</evidence>
<keyword evidence="4" id="KW-0378">Hydrolase</keyword>
<evidence type="ECO:0000256" key="5">
    <source>
        <dbReference type="ARBA" id="ARBA00023204"/>
    </source>
</evidence>
<gene>
    <name evidence="11" type="ordered locus">Ethha_2632</name>
</gene>
<evidence type="ECO:0000313" key="11">
    <source>
        <dbReference type="EMBL" id="ADU28125.1"/>
    </source>
</evidence>